<dbReference type="PANTHER" id="PTHR34298:SF2">
    <property type="entry name" value="SEGREGATION AND CONDENSATION PROTEIN B"/>
    <property type="match status" value="1"/>
</dbReference>
<evidence type="ECO:0000256" key="3">
    <source>
        <dbReference type="ARBA" id="ARBA00022829"/>
    </source>
</evidence>
<dbReference type="AlphaFoldDB" id="A0A395R5D9"/>
<organism evidence="6 7">
    <name type="scientific">Pseudomonas abyssi</name>
    <dbReference type="NCBI Taxonomy" id="170540"/>
    <lineage>
        <taxon>Bacteria</taxon>
        <taxon>Pseudomonadati</taxon>
        <taxon>Pseudomonadota</taxon>
        <taxon>Gammaproteobacteria</taxon>
        <taxon>Pseudomonadales</taxon>
        <taxon>Pseudomonadaceae</taxon>
        <taxon>Pseudomonas</taxon>
    </lineage>
</organism>
<dbReference type="PANTHER" id="PTHR34298">
    <property type="entry name" value="SEGREGATION AND CONDENSATION PROTEIN B"/>
    <property type="match status" value="1"/>
</dbReference>
<dbReference type="InterPro" id="IPR036388">
    <property type="entry name" value="WH-like_DNA-bd_sf"/>
</dbReference>
<name>A0A395R5D9_9PSED</name>
<dbReference type="GO" id="GO:0051304">
    <property type="term" value="P:chromosome separation"/>
    <property type="evidence" value="ECO:0007669"/>
    <property type="project" value="InterPro"/>
</dbReference>
<reference evidence="6 7" key="1">
    <citation type="journal article" date="2018" name="Syst. Appl. Microbiol.">
        <title>Pseudomonas gallaeciensis sp. nov., isolated from crude-oil-contaminated intertidal sand samples after the Prestige oil spill.</title>
        <authorList>
            <person name="Mulet M."/>
            <person name="Sanchez D."/>
            <person name="Rodriguez A.C."/>
            <person name="Nogales B."/>
            <person name="Bosch R."/>
            <person name="Busquets A."/>
            <person name="Gomila M."/>
            <person name="Lalucat J."/>
            <person name="Garcia-Valdes E."/>
        </authorList>
    </citation>
    <scope>NUCLEOTIDE SEQUENCE [LARGE SCALE GENOMIC DNA]</scope>
    <source>
        <strain evidence="6 7">V113</strain>
    </source>
</reference>
<dbReference type="Pfam" id="PF04079">
    <property type="entry name" value="SMC_ScpB"/>
    <property type="match status" value="1"/>
</dbReference>
<dbReference type="SUPFAM" id="SSF46785">
    <property type="entry name" value="Winged helix' DNA-binding domain"/>
    <property type="match status" value="2"/>
</dbReference>
<dbReference type="InterPro" id="IPR036390">
    <property type="entry name" value="WH_DNA-bd_sf"/>
</dbReference>
<keyword evidence="1" id="KW-0963">Cytoplasm</keyword>
<dbReference type="InterPro" id="IPR005234">
    <property type="entry name" value="ScpB_csome_segregation"/>
</dbReference>
<gene>
    <name evidence="6" type="ORF">ASB58_09645</name>
</gene>
<sequence>MSMSQPPIEHIVEAALLAAGRPLSVEKLRELFDEDALPGFDDIRKALEKLAASYQGRAIELREVASGWRLQVREQYGPWVARLWEERPQRYSRALLETLSLIAYRQPITRGEIEDIRGVAVSTQIVKTLLDREWVRVVGHRDVPGRPAMYATTRQFLDYFNLRSLNELPPLAAVRDLDELDMAPELALQSPEEADAQARDGEAAGDAPWLPVEPLKPLDSEEGQTGFRNLLDELNAMEANLKSDFDDMPASDMPVSDAPAPETPPPGQQSGVDDSDEGQRS</sequence>
<keyword evidence="7" id="KW-1185">Reference proteome</keyword>
<keyword evidence="2" id="KW-0132">Cell division</keyword>
<protein>
    <submittedName>
        <fullName evidence="6">Segregation and condensation protein B</fullName>
    </submittedName>
</protein>
<dbReference type="RefSeq" id="WP_407920676.1">
    <property type="nucleotide sequence ID" value="NZ_LMAZ01000002.1"/>
</dbReference>
<comment type="caution">
    <text evidence="6">The sequence shown here is derived from an EMBL/GenBank/DDBJ whole genome shotgun (WGS) entry which is preliminary data.</text>
</comment>
<dbReference type="GO" id="GO:0051301">
    <property type="term" value="P:cell division"/>
    <property type="evidence" value="ECO:0007669"/>
    <property type="project" value="UniProtKB-KW"/>
</dbReference>
<proteinExistence type="predicted"/>
<feature type="region of interest" description="Disordered" evidence="5">
    <location>
        <begin position="191"/>
        <end position="281"/>
    </location>
</feature>
<keyword evidence="3" id="KW-0159">Chromosome partition</keyword>
<keyword evidence="4" id="KW-0131">Cell cycle</keyword>
<dbReference type="EMBL" id="LMAZ01000002">
    <property type="protein sequence ID" value="RGP55315.1"/>
    <property type="molecule type" value="Genomic_DNA"/>
</dbReference>
<evidence type="ECO:0000313" key="7">
    <source>
        <dbReference type="Proteomes" id="UP000265411"/>
    </source>
</evidence>
<evidence type="ECO:0000313" key="6">
    <source>
        <dbReference type="EMBL" id="RGP55315.1"/>
    </source>
</evidence>
<evidence type="ECO:0000256" key="4">
    <source>
        <dbReference type="ARBA" id="ARBA00023306"/>
    </source>
</evidence>
<evidence type="ECO:0000256" key="1">
    <source>
        <dbReference type="ARBA" id="ARBA00022490"/>
    </source>
</evidence>
<evidence type="ECO:0000256" key="2">
    <source>
        <dbReference type="ARBA" id="ARBA00022618"/>
    </source>
</evidence>
<dbReference type="NCBIfam" id="TIGR00281">
    <property type="entry name" value="SMC-Scp complex subunit ScpB"/>
    <property type="match status" value="1"/>
</dbReference>
<evidence type="ECO:0000256" key="5">
    <source>
        <dbReference type="SAM" id="MobiDB-lite"/>
    </source>
</evidence>
<dbReference type="Gene3D" id="1.10.10.10">
    <property type="entry name" value="Winged helix-like DNA-binding domain superfamily/Winged helix DNA-binding domain"/>
    <property type="match status" value="2"/>
</dbReference>
<dbReference type="Proteomes" id="UP000265411">
    <property type="component" value="Unassembled WGS sequence"/>
</dbReference>
<accession>A0A395R5D9</accession>